<sequence length="69" mass="7485">METAVALSPIFFPEDSTYIDFELAGLLAHLAFCGLPAPSAQGSGRDYKKFLQRLTAAGTAPVLHRIPFF</sequence>
<dbReference type="Proteomes" id="UP001193389">
    <property type="component" value="Chromosome"/>
</dbReference>
<dbReference type="EMBL" id="AP018694">
    <property type="protein sequence ID" value="BBE18291.1"/>
    <property type="molecule type" value="Genomic_DNA"/>
</dbReference>
<dbReference type="AlphaFoldDB" id="A0A5K7S9N7"/>
<dbReference type="KEGG" id="anf:AQPE_2453"/>
<protein>
    <submittedName>
        <fullName evidence="1">Uncharacterized protein</fullName>
    </submittedName>
</protein>
<organism evidence="1 2">
    <name type="scientific">Aquipluma nitroreducens</name>
    <dbReference type="NCBI Taxonomy" id="2010828"/>
    <lineage>
        <taxon>Bacteria</taxon>
        <taxon>Pseudomonadati</taxon>
        <taxon>Bacteroidota</taxon>
        <taxon>Bacteroidia</taxon>
        <taxon>Marinilabiliales</taxon>
        <taxon>Prolixibacteraceae</taxon>
        <taxon>Aquipluma</taxon>
    </lineage>
</organism>
<reference evidence="1" key="1">
    <citation type="journal article" date="2020" name="Int. J. Syst. Evol. Microbiol.">
        <title>Aquipluma nitroreducens gen. nov. sp. nov., a novel facultatively anaerobic bacterium isolated from a freshwater lake.</title>
        <authorList>
            <person name="Watanabe M."/>
            <person name="Kojima H."/>
            <person name="Fukui M."/>
        </authorList>
    </citation>
    <scope>NUCLEOTIDE SEQUENCE</scope>
    <source>
        <strain evidence="1">MeG22</strain>
    </source>
</reference>
<keyword evidence="2" id="KW-1185">Reference proteome</keyword>
<proteinExistence type="predicted"/>
<evidence type="ECO:0000313" key="2">
    <source>
        <dbReference type="Proteomes" id="UP001193389"/>
    </source>
</evidence>
<gene>
    <name evidence="1" type="ORF">AQPE_2453</name>
</gene>
<accession>A0A5K7S9N7</accession>
<name>A0A5K7S9N7_9BACT</name>
<evidence type="ECO:0000313" key="1">
    <source>
        <dbReference type="EMBL" id="BBE18291.1"/>
    </source>
</evidence>